<protein>
    <recommendedName>
        <fullName evidence="3">DUF4054 domain-containing protein</fullName>
    </recommendedName>
</protein>
<dbReference type="Pfam" id="PF13262">
    <property type="entry name" value="DUF4054"/>
    <property type="match status" value="1"/>
</dbReference>
<dbReference type="AlphaFoldDB" id="A0A5E5BC32"/>
<name>A0A5E5BC32_9BURK</name>
<sequence length="138" mass="15357">MANGVVEFNYTEWIEMFPTFSSVSEPMATSYFGMAELFLNNTDASPVCNVDVRKTMLYLITAHIAFLMGRAMAGDGSGAAIVGQLTNATEGTVTAGFAASNSQNAAYWNQSQYGTMYWQMILPWRSFRMYPYVPVCRH</sequence>
<accession>A0A5E5BC32</accession>
<dbReference type="EMBL" id="CABPSR010000011">
    <property type="protein sequence ID" value="VVE82848.1"/>
    <property type="molecule type" value="Genomic_DNA"/>
</dbReference>
<dbReference type="InterPro" id="IPR025127">
    <property type="entry name" value="DUF4054"/>
</dbReference>
<evidence type="ECO:0008006" key="3">
    <source>
        <dbReference type="Google" id="ProtNLM"/>
    </source>
</evidence>
<dbReference type="RefSeq" id="WP_150810479.1">
    <property type="nucleotide sequence ID" value="NZ_CABPSR010000011.1"/>
</dbReference>
<evidence type="ECO:0000313" key="2">
    <source>
        <dbReference type="Proteomes" id="UP000335538"/>
    </source>
</evidence>
<organism evidence="1 2">
    <name type="scientific">Pandoraea sputorum</name>
    <dbReference type="NCBI Taxonomy" id="93222"/>
    <lineage>
        <taxon>Bacteria</taxon>
        <taxon>Pseudomonadati</taxon>
        <taxon>Pseudomonadota</taxon>
        <taxon>Betaproteobacteria</taxon>
        <taxon>Burkholderiales</taxon>
        <taxon>Burkholderiaceae</taxon>
        <taxon>Pandoraea</taxon>
    </lineage>
</organism>
<proteinExistence type="predicted"/>
<reference evidence="1 2" key="1">
    <citation type="submission" date="2019-08" db="EMBL/GenBank/DDBJ databases">
        <authorList>
            <person name="Peeters C."/>
        </authorList>
    </citation>
    <scope>NUCLEOTIDE SEQUENCE [LARGE SCALE GENOMIC DNA]</scope>
    <source>
        <strain evidence="1 2">LMG 31121</strain>
    </source>
</reference>
<gene>
    <name evidence="1" type="ORF">PSP31121_03998</name>
</gene>
<evidence type="ECO:0000313" key="1">
    <source>
        <dbReference type="EMBL" id="VVE82848.1"/>
    </source>
</evidence>
<dbReference type="Proteomes" id="UP000335538">
    <property type="component" value="Unassembled WGS sequence"/>
</dbReference>